<dbReference type="PANTHER" id="PTHR23248:SF9">
    <property type="entry name" value="PHOSPHOLIPID SCRAMBLASE"/>
    <property type="match status" value="1"/>
</dbReference>
<dbReference type="OrthoDB" id="191150at2759"/>
<proteinExistence type="inferred from homology"/>
<evidence type="ECO:0000256" key="2">
    <source>
        <dbReference type="RuleBase" id="RU363116"/>
    </source>
</evidence>
<accession>A0A8J5XLI1</accession>
<gene>
    <name evidence="3" type="ORF">KFE25_003679</name>
</gene>
<evidence type="ECO:0000313" key="3">
    <source>
        <dbReference type="EMBL" id="KAG8461110.1"/>
    </source>
</evidence>
<dbReference type="OMA" id="WGGCREI"/>
<evidence type="ECO:0000256" key="1">
    <source>
        <dbReference type="ARBA" id="ARBA00005350"/>
    </source>
</evidence>
<comment type="similarity">
    <text evidence="1 2">Belongs to the phospholipid scramblase family.</text>
</comment>
<keyword evidence="4" id="KW-1185">Reference proteome</keyword>
<protein>
    <recommendedName>
        <fullName evidence="2">Phospholipid scramblase</fullName>
    </recommendedName>
</protein>
<comment type="caution">
    <text evidence="3">The sequence shown here is derived from an EMBL/GenBank/DDBJ whole genome shotgun (WGS) entry which is preliminary data.</text>
</comment>
<dbReference type="Proteomes" id="UP000751190">
    <property type="component" value="Unassembled WGS sequence"/>
</dbReference>
<dbReference type="AlphaFoldDB" id="A0A8J5XLI1"/>
<dbReference type="GO" id="GO:0005886">
    <property type="term" value="C:plasma membrane"/>
    <property type="evidence" value="ECO:0007669"/>
    <property type="project" value="TreeGrafter"/>
</dbReference>
<dbReference type="GO" id="GO:0017128">
    <property type="term" value="F:phospholipid scramblase activity"/>
    <property type="evidence" value="ECO:0007669"/>
    <property type="project" value="InterPro"/>
</dbReference>
<sequence length="317" mass="35313">MGNCAGSTNPEFGLDRLNKAPRSDSLEMQNVAPKEMIRVFGLSNEWYIKQTKRGQCDGCCACPASETFKIGSSIDGSSDMYYGQEQRGSLTRFCCANSYYWTTRVFYGATTTAADAKDVLLIQHPCRLPVMPCKCCCSQYVSITDVQNQVEVGTVVEQCWLCVPLFTVKDATGADVFDVHQPTCCCGLCVNCCDRSASCCCRIPFKVYLPGSDKPSGDINKLWKNFFAELATDDDTFRFRGPDVRPIYDSGRLNLGDLDKKAKAAADEAMRDFKETIGMTSTNRYMYDLNRIPQKSWEQGAQLLGATLLINQIFFES</sequence>
<dbReference type="InterPro" id="IPR005552">
    <property type="entry name" value="Scramblase"/>
</dbReference>
<dbReference type="Pfam" id="PF03803">
    <property type="entry name" value="Scramblase"/>
    <property type="match status" value="1"/>
</dbReference>
<reference evidence="3" key="1">
    <citation type="submission" date="2021-05" db="EMBL/GenBank/DDBJ databases">
        <title>The genome of the haptophyte Pavlova lutheri (Diacronema luteri, Pavlovales) - a model for lipid biosynthesis in eukaryotic algae.</title>
        <authorList>
            <person name="Hulatt C.J."/>
            <person name="Posewitz M.C."/>
        </authorList>
    </citation>
    <scope>NUCLEOTIDE SEQUENCE</scope>
    <source>
        <strain evidence="3">NIVA-4/92</strain>
    </source>
</reference>
<dbReference type="PANTHER" id="PTHR23248">
    <property type="entry name" value="PHOSPHOLIPID SCRAMBLASE-RELATED"/>
    <property type="match status" value="1"/>
</dbReference>
<name>A0A8J5XLI1_DIALT</name>
<dbReference type="EMBL" id="JAGTXO010000028">
    <property type="protein sequence ID" value="KAG8461110.1"/>
    <property type="molecule type" value="Genomic_DNA"/>
</dbReference>
<evidence type="ECO:0000313" key="4">
    <source>
        <dbReference type="Proteomes" id="UP000751190"/>
    </source>
</evidence>
<organism evidence="3 4">
    <name type="scientific">Diacronema lutheri</name>
    <name type="common">Unicellular marine alga</name>
    <name type="synonym">Monochrysis lutheri</name>
    <dbReference type="NCBI Taxonomy" id="2081491"/>
    <lineage>
        <taxon>Eukaryota</taxon>
        <taxon>Haptista</taxon>
        <taxon>Haptophyta</taxon>
        <taxon>Pavlovophyceae</taxon>
        <taxon>Pavlovales</taxon>
        <taxon>Pavlovaceae</taxon>
        <taxon>Diacronema</taxon>
    </lineage>
</organism>